<keyword evidence="1" id="KW-0472">Membrane</keyword>
<evidence type="ECO:0000313" key="3">
    <source>
        <dbReference type="Proteomes" id="UP000051820"/>
    </source>
</evidence>
<protein>
    <submittedName>
        <fullName evidence="2">ABC-type cobalt transport system, permease component</fullName>
    </submittedName>
</protein>
<dbReference type="STRING" id="1423807.FD16_GL001212"/>
<dbReference type="OrthoDB" id="8017424at2"/>
<feature type="transmembrane region" description="Helical" evidence="1">
    <location>
        <begin position="36"/>
        <end position="60"/>
    </location>
</feature>
<name>A0A0R1W7K1_9LACO</name>
<proteinExistence type="predicted"/>
<sequence>MKHTVARWHIRDIITVSLIAVLLGCIFTLSDWLYTLVYGLLSVVGLGPFVGEILFGLWCMGGSIAFMVVRLPGSALYGEVVGALVESAFGGQFGVVALVAGFFQGIGNELGFACFKYKRFDTRSLLLAAVLSTIITFASALFIHGYIKLKLSMLIALFVTRLVSNIVFSVGLVSLIHHILEKSHVLKHNVVKKEG</sequence>
<dbReference type="PATRIC" id="fig|1423807.3.peg.1235"/>
<keyword evidence="1" id="KW-0812">Transmembrane</keyword>
<accession>A0A0R1W7K1</accession>
<reference evidence="2 3" key="1">
    <citation type="journal article" date="2015" name="Genome Announc.">
        <title>Expanding the biotechnology potential of lactobacilli through comparative genomics of 213 strains and associated genera.</title>
        <authorList>
            <person name="Sun Z."/>
            <person name="Harris H.M."/>
            <person name="McCann A."/>
            <person name="Guo C."/>
            <person name="Argimon S."/>
            <person name="Zhang W."/>
            <person name="Yang X."/>
            <person name="Jeffery I.B."/>
            <person name="Cooney J.C."/>
            <person name="Kagawa T.F."/>
            <person name="Liu W."/>
            <person name="Song Y."/>
            <person name="Salvetti E."/>
            <person name="Wrobel A."/>
            <person name="Rasinkangas P."/>
            <person name="Parkhill J."/>
            <person name="Rea M.C."/>
            <person name="O'Sullivan O."/>
            <person name="Ritari J."/>
            <person name="Douillard F.P."/>
            <person name="Paul Ross R."/>
            <person name="Yang R."/>
            <person name="Briner A.E."/>
            <person name="Felis G.E."/>
            <person name="de Vos W.M."/>
            <person name="Barrangou R."/>
            <person name="Klaenhammer T.R."/>
            <person name="Caufield P.W."/>
            <person name="Cui Y."/>
            <person name="Zhang H."/>
            <person name="O'Toole P.W."/>
        </authorList>
    </citation>
    <scope>NUCLEOTIDE SEQUENCE [LARGE SCALE GENOMIC DNA]</scope>
    <source>
        <strain evidence="2 3">DSM 5007</strain>
    </source>
</reference>
<comment type="caution">
    <text evidence="2">The sequence shown here is derived from an EMBL/GenBank/DDBJ whole genome shotgun (WGS) entry which is preliminary data.</text>
</comment>
<evidence type="ECO:0000313" key="2">
    <source>
        <dbReference type="EMBL" id="KRM10508.1"/>
    </source>
</evidence>
<dbReference type="EMBL" id="AZGF01000028">
    <property type="protein sequence ID" value="KRM10508.1"/>
    <property type="molecule type" value="Genomic_DNA"/>
</dbReference>
<dbReference type="PIRSF" id="PIRSF037394">
    <property type="entry name" value="ABC_thiamine-permease_YkoE_prd"/>
    <property type="match status" value="1"/>
</dbReference>
<dbReference type="InterPro" id="IPR017195">
    <property type="entry name" value="ABC_thiamin-permease_prd"/>
</dbReference>
<dbReference type="RefSeq" id="WP_010622628.1">
    <property type="nucleotide sequence ID" value="NZ_AZGF01000028.1"/>
</dbReference>
<keyword evidence="3" id="KW-1185">Reference proteome</keyword>
<feature type="transmembrane region" description="Helical" evidence="1">
    <location>
        <begin position="125"/>
        <end position="147"/>
    </location>
</feature>
<dbReference type="PROSITE" id="PS51257">
    <property type="entry name" value="PROKAR_LIPOPROTEIN"/>
    <property type="match status" value="1"/>
</dbReference>
<dbReference type="eggNOG" id="COG4721">
    <property type="taxonomic scope" value="Bacteria"/>
</dbReference>
<organism evidence="2 3">
    <name type="scientific">Paucilactobacillus suebicus DSM 5007 = KCTC 3549</name>
    <dbReference type="NCBI Taxonomy" id="1423807"/>
    <lineage>
        <taxon>Bacteria</taxon>
        <taxon>Bacillati</taxon>
        <taxon>Bacillota</taxon>
        <taxon>Bacilli</taxon>
        <taxon>Lactobacillales</taxon>
        <taxon>Lactobacillaceae</taxon>
        <taxon>Paucilactobacillus</taxon>
    </lineage>
</organism>
<keyword evidence="1" id="KW-1133">Transmembrane helix</keyword>
<dbReference type="Pfam" id="PF09819">
    <property type="entry name" value="ABC_cobalt"/>
    <property type="match status" value="1"/>
</dbReference>
<dbReference type="AlphaFoldDB" id="A0A0R1W7K1"/>
<feature type="transmembrane region" description="Helical" evidence="1">
    <location>
        <begin position="153"/>
        <end position="176"/>
    </location>
</feature>
<feature type="transmembrane region" description="Helical" evidence="1">
    <location>
        <begin position="12"/>
        <end position="30"/>
    </location>
</feature>
<dbReference type="Proteomes" id="UP000051820">
    <property type="component" value="Unassembled WGS sequence"/>
</dbReference>
<evidence type="ECO:0000256" key="1">
    <source>
        <dbReference type="SAM" id="Phobius"/>
    </source>
</evidence>
<gene>
    <name evidence="2" type="ORF">FD16_GL001212</name>
</gene>